<dbReference type="SUPFAM" id="SSF102588">
    <property type="entry name" value="LmbE-like"/>
    <property type="match status" value="1"/>
</dbReference>
<dbReference type="PANTHER" id="PTHR12993:SF11">
    <property type="entry name" value="N-ACETYLGLUCOSAMINYL-PHOSPHATIDYLINOSITOL DE-N-ACETYLASE"/>
    <property type="match status" value="1"/>
</dbReference>
<reference evidence="3" key="1">
    <citation type="submission" date="2015-07" db="EMBL/GenBank/DDBJ databases">
        <authorList>
            <person name="Zylicz-Stachula A."/>
            <person name="Jezewska-Frackowiak J."/>
            <person name="Czajkowska E."/>
            <person name="Skowron P.M."/>
        </authorList>
    </citation>
    <scope>NUCLEOTIDE SEQUENCE [LARGE SCALE GENOMIC DNA]</scope>
    <source>
        <strain evidence="3">ATCC 25104 / DSM 625 / JCM 10724 / NBRC 103206 / NCIMB 11243 / YT-1</strain>
    </source>
</reference>
<dbReference type="InterPro" id="IPR024078">
    <property type="entry name" value="LmbE-like_dom_sf"/>
</dbReference>
<evidence type="ECO:0000313" key="2">
    <source>
        <dbReference type="EMBL" id="KOX89743.1"/>
    </source>
</evidence>
<dbReference type="Pfam" id="PF02585">
    <property type="entry name" value="PIG-L"/>
    <property type="match status" value="1"/>
</dbReference>
<dbReference type="Gene3D" id="3.40.50.10320">
    <property type="entry name" value="LmbE-like"/>
    <property type="match status" value="1"/>
</dbReference>
<sequence>MGVALVPCSRAFKIPRRFNRRNIECTKGGAICQDGGMLDLLVVVPHPDDETFGAGGALLLAKAQGLRTGILTLTRGEAGRTLGLCAPEELAEVRLRELKRAAEVLGVDHLEALAFPNALPQGAEEAPRGQATGEGLAQHPEAKEAVRERLMGLRPRFVLTFPPDGINGHPDHVATSRYVEEAAAGLARVVYFVRPEGPYPVTHRLRLPEWALKRKLQALAQHKTQALSILDFMERHPERLWTETFHLPGSQGTREGPWW</sequence>
<dbReference type="Proteomes" id="UP000037685">
    <property type="component" value="Unassembled WGS sequence"/>
</dbReference>
<accession>A0A0N0BLL8</accession>
<comment type="caution">
    <text evidence="2">The sequence shown here is derived from an EMBL/GenBank/DDBJ whole genome shotgun (WGS) entry which is preliminary data.</text>
</comment>
<organism evidence="2 3">
    <name type="scientific">Thermus aquaticus</name>
    <dbReference type="NCBI Taxonomy" id="271"/>
    <lineage>
        <taxon>Bacteria</taxon>
        <taxon>Thermotogati</taxon>
        <taxon>Deinococcota</taxon>
        <taxon>Deinococci</taxon>
        <taxon>Thermales</taxon>
        <taxon>Thermaceae</taxon>
        <taxon>Thermus</taxon>
    </lineage>
</organism>
<dbReference type="EMBL" id="LHCI01000106">
    <property type="protein sequence ID" value="KOX89743.1"/>
    <property type="molecule type" value="Genomic_DNA"/>
</dbReference>
<dbReference type="EC" id="3.5.1.115" evidence="2"/>
<protein>
    <submittedName>
        <fullName evidence="2">Mycothiol S-conjugate amidase</fullName>
        <ecNumber evidence="2">3.5.1.115</ecNumber>
    </submittedName>
</protein>
<dbReference type="GO" id="GO:0016811">
    <property type="term" value="F:hydrolase activity, acting on carbon-nitrogen (but not peptide) bonds, in linear amides"/>
    <property type="evidence" value="ECO:0007669"/>
    <property type="project" value="TreeGrafter"/>
</dbReference>
<feature type="region of interest" description="Disordered" evidence="1">
    <location>
        <begin position="122"/>
        <end position="141"/>
    </location>
</feature>
<dbReference type="PANTHER" id="PTHR12993">
    <property type="entry name" value="N-ACETYLGLUCOSAMINYL-PHOSPHATIDYLINOSITOL DE-N-ACETYLASE-RELATED"/>
    <property type="match status" value="1"/>
</dbReference>
<evidence type="ECO:0000313" key="3">
    <source>
        <dbReference type="Proteomes" id="UP000037685"/>
    </source>
</evidence>
<dbReference type="PATRIC" id="fig|271.14.peg.998"/>
<gene>
    <name evidence="2" type="primary">mca_1</name>
    <name evidence="2" type="ORF">BVI061214_00923</name>
</gene>
<dbReference type="AlphaFoldDB" id="A0A0N0BLL8"/>
<proteinExistence type="predicted"/>
<name>A0A0N0BLL8_THEAQ</name>
<evidence type="ECO:0000256" key="1">
    <source>
        <dbReference type="SAM" id="MobiDB-lite"/>
    </source>
</evidence>
<dbReference type="InterPro" id="IPR003737">
    <property type="entry name" value="GlcNAc_PI_deacetylase-related"/>
</dbReference>
<keyword evidence="2" id="KW-0378">Hydrolase</keyword>